<dbReference type="RefSeq" id="WP_155335803.1">
    <property type="nucleotide sequence ID" value="NZ_BAAABN010000042.1"/>
</dbReference>
<proteinExistence type="inferred from homology"/>
<dbReference type="InterPro" id="IPR006015">
    <property type="entry name" value="Universal_stress_UspA"/>
</dbReference>
<dbReference type="OrthoDB" id="9816117at2"/>
<keyword evidence="4" id="KW-1185">Reference proteome</keyword>
<name>A0A5M3VWB7_9ACTN</name>
<reference evidence="3 4" key="1">
    <citation type="submission" date="2019-10" db="EMBL/GenBank/DDBJ databases">
        <title>Whole genome shotgun sequence of Acrocarpospora corrugata NBRC 13972.</title>
        <authorList>
            <person name="Ichikawa N."/>
            <person name="Kimura A."/>
            <person name="Kitahashi Y."/>
            <person name="Komaki H."/>
            <person name="Oguchi A."/>
        </authorList>
    </citation>
    <scope>NUCLEOTIDE SEQUENCE [LARGE SCALE GENOMIC DNA]</scope>
    <source>
        <strain evidence="3 4">NBRC 13972</strain>
    </source>
</reference>
<dbReference type="Proteomes" id="UP000334990">
    <property type="component" value="Unassembled WGS sequence"/>
</dbReference>
<accession>A0A5M3VWB7</accession>
<evidence type="ECO:0000313" key="4">
    <source>
        <dbReference type="Proteomes" id="UP000334990"/>
    </source>
</evidence>
<dbReference type="SUPFAM" id="SSF52402">
    <property type="entry name" value="Adenine nucleotide alpha hydrolases-like"/>
    <property type="match status" value="2"/>
</dbReference>
<comment type="similarity">
    <text evidence="1">Belongs to the universal stress protein A family.</text>
</comment>
<dbReference type="InterPro" id="IPR006016">
    <property type="entry name" value="UspA"/>
</dbReference>
<dbReference type="InterPro" id="IPR014729">
    <property type="entry name" value="Rossmann-like_a/b/a_fold"/>
</dbReference>
<evidence type="ECO:0000313" key="3">
    <source>
        <dbReference type="EMBL" id="GER99392.1"/>
    </source>
</evidence>
<comment type="caution">
    <text evidence="3">The sequence shown here is derived from an EMBL/GenBank/DDBJ whole genome shotgun (WGS) entry which is preliminary data.</text>
</comment>
<dbReference type="EMBL" id="BLAD01000040">
    <property type="protein sequence ID" value="GER99392.1"/>
    <property type="molecule type" value="Genomic_DNA"/>
</dbReference>
<sequence length="285" mass="30060">MSDVIVVGADGSPTALAAVEWAADDAARTRVPLRIVYAVERQPYQLSRFSDTALDDALDQEAAEVLAAAEAAARDRHAGLAISVEAVDGGAADVLREQAAKFGEVVVGSRGLGGFAGLVVGSVSMRVAGHAPGPVVVVRNRPEWVRGEIVVGVDDSPECRPALAYAFEQAWARESALRAVHTWQLPVYAYAANAAYELDQINADHRIVATELVDSFRGRYPGVRVTIDVHCEHPVVALIDASAEADLLVVGSHGRSGLGSAVLGSVSRSVLHHAHCPVAVVRPRM</sequence>
<protein>
    <submittedName>
        <fullName evidence="3">Universal stress protein</fullName>
    </submittedName>
</protein>
<dbReference type="Gene3D" id="3.40.50.620">
    <property type="entry name" value="HUPs"/>
    <property type="match status" value="2"/>
</dbReference>
<dbReference type="AlphaFoldDB" id="A0A5M3VWB7"/>
<dbReference type="PANTHER" id="PTHR46268">
    <property type="entry name" value="STRESS RESPONSE PROTEIN NHAX"/>
    <property type="match status" value="1"/>
</dbReference>
<dbReference type="PRINTS" id="PR01438">
    <property type="entry name" value="UNVRSLSTRESS"/>
</dbReference>
<evidence type="ECO:0000259" key="2">
    <source>
        <dbReference type="Pfam" id="PF00582"/>
    </source>
</evidence>
<evidence type="ECO:0000256" key="1">
    <source>
        <dbReference type="ARBA" id="ARBA00008791"/>
    </source>
</evidence>
<dbReference type="PANTHER" id="PTHR46268:SF6">
    <property type="entry name" value="UNIVERSAL STRESS PROTEIN UP12"/>
    <property type="match status" value="1"/>
</dbReference>
<gene>
    <name evidence="3" type="ORF">Acor_14560</name>
</gene>
<feature type="domain" description="UspA" evidence="2">
    <location>
        <begin position="1"/>
        <end position="139"/>
    </location>
</feature>
<dbReference type="Pfam" id="PF00582">
    <property type="entry name" value="Usp"/>
    <property type="match status" value="2"/>
</dbReference>
<organism evidence="3 4">
    <name type="scientific">Acrocarpospora corrugata</name>
    <dbReference type="NCBI Taxonomy" id="35763"/>
    <lineage>
        <taxon>Bacteria</taxon>
        <taxon>Bacillati</taxon>
        <taxon>Actinomycetota</taxon>
        <taxon>Actinomycetes</taxon>
        <taxon>Streptosporangiales</taxon>
        <taxon>Streptosporangiaceae</taxon>
        <taxon>Acrocarpospora</taxon>
    </lineage>
</organism>
<feature type="domain" description="UspA" evidence="2">
    <location>
        <begin position="149"/>
        <end position="282"/>
    </location>
</feature>